<evidence type="ECO:0000259" key="1">
    <source>
        <dbReference type="Pfam" id="PF04466"/>
    </source>
</evidence>
<gene>
    <name evidence="3" type="ORF">SDC9_81265</name>
</gene>
<protein>
    <recommendedName>
        <fullName evidence="4">Phage terminase large subunit N-terminal domain-containing protein</fullName>
    </recommendedName>
</protein>
<reference evidence="3" key="1">
    <citation type="submission" date="2019-08" db="EMBL/GenBank/DDBJ databases">
        <authorList>
            <person name="Kucharzyk K."/>
            <person name="Murdoch R.W."/>
            <person name="Higgins S."/>
            <person name="Loffler F."/>
        </authorList>
    </citation>
    <scope>NUCLEOTIDE SEQUENCE</scope>
</reference>
<dbReference type="Pfam" id="PF17288">
    <property type="entry name" value="Terminase_3C"/>
    <property type="match status" value="1"/>
</dbReference>
<comment type="caution">
    <text evidence="3">The sequence shown here is derived from an EMBL/GenBank/DDBJ whole genome shotgun (WGS) entry which is preliminary data.</text>
</comment>
<organism evidence="3">
    <name type="scientific">bioreactor metagenome</name>
    <dbReference type="NCBI Taxonomy" id="1076179"/>
    <lineage>
        <taxon>unclassified sequences</taxon>
        <taxon>metagenomes</taxon>
        <taxon>ecological metagenomes</taxon>
    </lineage>
</organism>
<evidence type="ECO:0000259" key="2">
    <source>
        <dbReference type="Pfam" id="PF17288"/>
    </source>
</evidence>
<proteinExistence type="predicted"/>
<dbReference type="InterPro" id="IPR035413">
    <property type="entry name" value="Terminase_L_C"/>
</dbReference>
<dbReference type="EMBL" id="VSSQ01007045">
    <property type="protein sequence ID" value="MPM34678.1"/>
    <property type="molecule type" value="Genomic_DNA"/>
</dbReference>
<sequence>MIKVQPVYNPLYENEDKFIILVTGGRGSAKSFNVSTFLERLSFEKGHLILFSRYTMTSAELSVIPEFNEKIELDNTEEYFSVTKNEIVNNYSGSEILFRGIKTSSGKQTAKLKSIQGLTTFVCDEGEEWTDEKDFDKIVLSIRKKGIQLRVIIVMNPPDVNHFIYQKYIKNTHKIIEIDGVDVQVSTHPNVLHIHTTYFDNIQNLNEVFLDEIEDIRKKSIEQCKKPDGSIDKHKFNNSKYAHVVIGRWAEIAEGVIFTSYEIVSEIPDWVKKRGIGVDFGFTNDPTAIIDCALHDNDLYLDELCYRTRMGTADIIKVLKLHKEKGRVISESADPRLVSEIRNSGIRIKPVDKYPGSVKAGIDKMLELNLKITKRSYNILEERRQYTWDKDKNDNYTNEPIDDYNHAFDAARYWVLEEVLGKNRPPQRRVVDRPVIVG</sequence>
<evidence type="ECO:0008006" key="4">
    <source>
        <dbReference type="Google" id="ProtNLM"/>
    </source>
</evidence>
<dbReference type="Gene3D" id="3.40.50.300">
    <property type="entry name" value="P-loop containing nucleotide triphosphate hydrolases"/>
    <property type="match status" value="1"/>
</dbReference>
<accession>A0A644Z326</accession>
<dbReference type="Gene3D" id="3.30.420.280">
    <property type="match status" value="1"/>
</dbReference>
<dbReference type="InterPro" id="IPR027417">
    <property type="entry name" value="P-loop_NTPase"/>
</dbReference>
<feature type="domain" description="Phage terminase large subunit N-terminal" evidence="1">
    <location>
        <begin position="17"/>
        <end position="221"/>
    </location>
</feature>
<dbReference type="AlphaFoldDB" id="A0A644Z326"/>
<evidence type="ECO:0000313" key="3">
    <source>
        <dbReference type="EMBL" id="MPM34678.1"/>
    </source>
</evidence>
<dbReference type="PANTHER" id="PTHR39184">
    <property type="match status" value="1"/>
</dbReference>
<dbReference type="InterPro" id="IPR035412">
    <property type="entry name" value="Terminase_L_N"/>
</dbReference>
<feature type="domain" description="Phage terminase large subunit C-terminal" evidence="2">
    <location>
        <begin position="279"/>
        <end position="415"/>
    </location>
</feature>
<dbReference type="PANTHER" id="PTHR39184:SF1">
    <property type="entry name" value="PBSX PHAGE TERMINASE LARGE SUBUNIT"/>
    <property type="match status" value="1"/>
</dbReference>
<dbReference type="Pfam" id="PF04466">
    <property type="entry name" value="Terminase_3"/>
    <property type="match status" value="1"/>
</dbReference>
<name>A0A644Z326_9ZZZZ</name>
<dbReference type="InterPro" id="IPR052380">
    <property type="entry name" value="Viral_DNA_packaging_terminase"/>
</dbReference>